<dbReference type="PANTHER" id="PTHR43884:SF12">
    <property type="entry name" value="ISOVALERYL-COA DEHYDROGENASE, MITOCHONDRIAL-RELATED"/>
    <property type="match status" value="1"/>
</dbReference>
<dbReference type="AlphaFoldDB" id="A0A956RRG0"/>
<keyword evidence="4 6" id="KW-0274">FAD</keyword>
<proteinExistence type="inferred from homology"/>
<comment type="cofactor">
    <cofactor evidence="1 6">
        <name>FAD</name>
        <dbReference type="ChEBI" id="CHEBI:57692"/>
    </cofactor>
</comment>
<feature type="domain" description="Acyl-CoA dehydrogenase/oxidase N-terminal" evidence="9">
    <location>
        <begin position="6"/>
        <end position="114"/>
    </location>
</feature>
<dbReference type="EMBL" id="JAGQHR010000936">
    <property type="protein sequence ID" value="MCA9730000.1"/>
    <property type="molecule type" value="Genomic_DNA"/>
</dbReference>
<evidence type="ECO:0000259" key="9">
    <source>
        <dbReference type="Pfam" id="PF02771"/>
    </source>
</evidence>
<feature type="domain" description="Acyl-CoA dehydrogenase/oxidase C-terminal" evidence="7">
    <location>
        <begin position="228"/>
        <end position="376"/>
    </location>
</feature>
<dbReference type="Pfam" id="PF02771">
    <property type="entry name" value="Acyl-CoA_dh_N"/>
    <property type="match status" value="1"/>
</dbReference>
<dbReference type="Pfam" id="PF02770">
    <property type="entry name" value="Acyl-CoA_dh_M"/>
    <property type="match status" value="1"/>
</dbReference>
<dbReference type="GO" id="GO:0003995">
    <property type="term" value="F:acyl-CoA dehydrogenase activity"/>
    <property type="evidence" value="ECO:0007669"/>
    <property type="project" value="InterPro"/>
</dbReference>
<dbReference type="PROSITE" id="PS00073">
    <property type="entry name" value="ACYL_COA_DH_2"/>
    <property type="match status" value="1"/>
</dbReference>
<dbReference type="InterPro" id="IPR046373">
    <property type="entry name" value="Acyl-CoA_Oxase/DH_mid-dom_sf"/>
</dbReference>
<dbReference type="GO" id="GO:0050660">
    <property type="term" value="F:flavin adenine dinucleotide binding"/>
    <property type="evidence" value="ECO:0007669"/>
    <property type="project" value="InterPro"/>
</dbReference>
<keyword evidence="5 6" id="KW-0560">Oxidoreductase</keyword>
<evidence type="ECO:0000259" key="8">
    <source>
        <dbReference type="Pfam" id="PF02770"/>
    </source>
</evidence>
<evidence type="ECO:0000256" key="1">
    <source>
        <dbReference type="ARBA" id="ARBA00001974"/>
    </source>
</evidence>
<evidence type="ECO:0000256" key="2">
    <source>
        <dbReference type="ARBA" id="ARBA00009347"/>
    </source>
</evidence>
<dbReference type="InterPro" id="IPR036250">
    <property type="entry name" value="AcylCo_DH-like_C"/>
</dbReference>
<dbReference type="SUPFAM" id="SSF56645">
    <property type="entry name" value="Acyl-CoA dehydrogenase NM domain-like"/>
    <property type="match status" value="1"/>
</dbReference>
<dbReference type="InterPro" id="IPR037069">
    <property type="entry name" value="AcylCoA_DH/ox_N_sf"/>
</dbReference>
<evidence type="ECO:0000313" key="10">
    <source>
        <dbReference type="EMBL" id="MCA9730000.1"/>
    </source>
</evidence>
<dbReference type="FunFam" id="1.20.140.10:FF:000011">
    <property type="entry name" value="Medium-chain specific acyl-CoA dehydrogenase, mitochondrial"/>
    <property type="match status" value="1"/>
</dbReference>
<evidence type="ECO:0000256" key="5">
    <source>
        <dbReference type="ARBA" id="ARBA00023002"/>
    </source>
</evidence>
<evidence type="ECO:0000259" key="7">
    <source>
        <dbReference type="Pfam" id="PF00441"/>
    </source>
</evidence>
<dbReference type="FunFam" id="2.40.110.10:FF:000001">
    <property type="entry name" value="Acyl-CoA dehydrogenase, mitochondrial"/>
    <property type="match status" value="1"/>
</dbReference>
<evidence type="ECO:0000256" key="3">
    <source>
        <dbReference type="ARBA" id="ARBA00022630"/>
    </source>
</evidence>
<gene>
    <name evidence="10" type="ORF">KC729_20110</name>
</gene>
<dbReference type="Pfam" id="PF00441">
    <property type="entry name" value="Acyl-CoA_dh_1"/>
    <property type="match status" value="1"/>
</dbReference>
<reference evidence="10" key="2">
    <citation type="journal article" date="2021" name="Microbiome">
        <title>Successional dynamics and alternative stable states in a saline activated sludge microbial community over 9 years.</title>
        <authorList>
            <person name="Wang Y."/>
            <person name="Ye J."/>
            <person name="Ju F."/>
            <person name="Liu L."/>
            <person name="Boyd J.A."/>
            <person name="Deng Y."/>
            <person name="Parks D.H."/>
            <person name="Jiang X."/>
            <person name="Yin X."/>
            <person name="Woodcroft B.J."/>
            <person name="Tyson G.W."/>
            <person name="Hugenholtz P."/>
            <person name="Polz M.F."/>
            <person name="Zhang T."/>
        </authorList>
    </citation>
    <scope>NUCLEOTIDE SEQUENCE</scope>
    <source>
        <strain evidence="10">HKST-UBA01</strain>
    </source>
</reference>
<organism evidence="10 11">
    <name type="scientific">Eiseniibacteriota bacterium</name>
    <dbReference type="NCBI Taxonomy" id="2212470"/>
    <lineage>
        <taxon>Bacteria</taxon>
        <taxon>Candidatus Eiseniibacteriota</taxon>
    </lineage>
</organism>
<dbReference type="Gene3D" id="1.20.140.10">
    <property type="entry name" value="Butyryl-CoA Dehydrogenase, subunit A, domain 3"/>
    <property type="match status" value="1"/>
</dbReference>
<dbReference type="PROSITE" id="PS00072">
    <property type="entry name" value="ACYL_COA_DH_1"/>
    <property type="match status" value="1"/>
</dbReference>
<sequence>MDFELTDEQKELQRLAREFAQKEIAPQARHHDETGEFPREICRQAWELGLMNTHVPEEYGGLGLGTFEGCLIAEEMAAACSGIGTAMEANTLAEAPVILGGSDDQKRRWLAPMTESFRLAAYCVTEPDAGSDVAGMKTVARRDGDSYVLDGSKMWITNGGVADWYFVVAYTDPDRRHEGMSAFLIPRDAPGIEVGKKEQNMGQRASDTRAVTFRGVRVPVEDRVGDEGQGWRLAMGAFDRTRPVVAAAAVGVARTALAHALRYSTERSTFGRPIARHQAIAFLIAEMARDVEAARLLVWKAAWKIDRGERNTLEAAYAKLFAADTVMRVTTDAVQVLGGYGYNREYPVEKLMRDAKVYQIYEGTSQIQRLVIARELYAQLGS</sequence>
<feature type="domain" description="Acyl-CoA oxidase/dehydrogenase middle" evidence="8">
    <location>
        <begin position="121"/>
        <end position="216"/>
    </location>
</feature>
<dbReference type="Proteomes" id="UP000697710">
    <property type="component" value="Unassembled WGS sequence"/>
</dbReference>
<dbReference type="Gene3D" id="2.40.110.10">
    <property type="entry name" value="Butyryl-CoA Dehydrogenase, subunit A, domain 2"/>
    <property type="match status" value="1"/>
</dbReference>
<dbReference type="InterPro" id="IPR006089">
    <property type="entry name" value="Acyl-CoA_DH_CS"/>
</dbReference>
<evidence type="ECO:0000313" key="11">
    <source>
        <dbReference type="Proteomes" id="UP000697710"/>
    </source>
</evidence>
<evidence type="ECO:0000256" key="4">
    <source>
        <dbReference type="ARBA" id="ARBA00022827"/>
    </source>
</evidence>
<dbReference type="InterPro" id="IPR009100">
    <property type="entry name" value="AcylCoA_DH/oxidase_NM_dom_sf"/>
</dbReference>
<dbReference type="InterPro" id="IPR013786">
    <property type="entry name" value="AcylCoA_DH/ox_N"/>
</dbReference>
<keyword evidence="3 6" id="KW-0285">Flavoprotein</keyword>
<dbReference type="PANTHER" id="PTHR43884">
    <property type="entry name" value="ACYL-COA DEHYDROGENASE"/>
    <property type="match status" value="1"/>
</dbReference>
<dbReference type="FunFam" id="1.10.540.10:FF:000010">
    <property type="entry name" value="Medium-chain specific acyl-CoA dehydrogenase, mitochondrial"/>
    <property type="match status" value="1"/>
</dbReference>
<dbReference type="PIRSF" id="PIRSF016578">
    <property type="entry name" value="HsaA"/>
    <property type="match status" value="1"/>
</dbReference>
<dbReference type="SUPFAM" id="SSF47203">
    <property type="entry name" value="Acyl-CoA dehydrogenase C-terminal domain-like"/>
    <property type="match status" value="1"/>
</dbReference>
<comment type="similarity">
    <text evidence="2 6">Belongs to the acyl-CoA dehydrogenase family.</text>
</comment>
<evidence type="ECO:0000256" key="6">
    <source>
        <dbReference type="RuleBase" id="RU362125"/>
    </source>
</evidence>
<comment type="caution">
    <text evidence="10">The sequence shown here is derived from an EMBL/GenBank/DDBJ whole genome shotgun (WGS) entry which is preliminary data.</text>
</comment>
<dbReference type="InterPro" id="IPR009075">
    <property type="entry name" value="AcylCo_DH/oxidase_C"/>
</dbReference>
<dbReference type="Gene3D" id="1.10.540.10">
    <property type="entry name" value="Acyl-CoA dehydrogenase/oxidase, N-terminal domain"/>
    <property type="match status" value="1"/>
</dbReference>
<protein>
    <submittedName>
        <fullName evidence="10">Acyl-CoA dehydrogenase family protein</fullName>
    </submittedName>
</protein>
<reference evidence="10" key="1">
    <citation type="submission" date="2020-04" db="EMBL/GenBank/DDBJ databases">
        <authorList>
            <person name="Zhang T."/>
        </authorList>
    </citation>
    <scope>NUCLEOTIDE SEQUENCE</scope>
    <source>
        <strain evidence="10">HKST-UBA01</strain>
    </source>
</reference>
<accession>A0A956RRG0</accession>
<name>A0A956RRG0_UNCEI</name>
<dbReference type="InterPro" id="IPR006091">
    <property type="entry name" value="Acyl-CoA_Oxase/DH_mid-dom"/>
</dbReference>